<dbReference type="EMBL" id="JABFCZ010000033">
    <property type="protein sequence ID" value="MBD1549243.1"/>
    <property type="molecule type" value="Genomic_DNA"/>
</dbReference>
<feature type="domain" description="Carboxymuconolactone decarboxylase-like" evidence="1">
    <location>
        <begin position="18"/>
        <end position="100"/>
    </location>
</feature>
<dbReference type="PANTHER" id="PTHR34846:SF7">
    <property type="entry name" value="BLL7811 PROTEIN"/>
    <property type="match status" value="1"/>
</dbReference>
<dbReference type="Pfam" id="PF02627">
    <property type="entry name" value="CMD"/>
    <property type="match status" value="1"/>
</dbReference>
<dbReference type="RefSeq" id="WP_190293934.1">
    <property type="nucleotide sequence ID" value="NZ_JABFCZ010000033.1"/>
</dbReference>
<name>A0A926P3W2_9HYPH</name>
<evidence type="ECO:0000259" key="1">
    <source>
        <dbReference type="Pfam" id="PF02627"/>
    </source>
</evidence>
<dbReference type="InterPro" id="IPR029032">
    <property type="entry name" value="AhpD-like"/>
</dbReference>
<dbReference type="SUPFAM" id="SSF69118">
    <property type="entry name" value="AhpD-like"/>
    <property type="match status" value="1"/>
</dbReference>
<dbReference type="InterPro" id="IPR004675">
    <property type="entry name" value="AhpD_core"/>
</dbReference>
<protein>
    <submittedName>
        <fullName evidence="2">Carboxymuconolactone decarboxylase family protein</fullName>
    </submittedName>
</protein>
<reference evidence="2" key="1">
    <citation type="submission" date="2020-05" db="EMBL/GenBank/DDBJ databases">
        <title>Identification of trans-AT polyketide cluster in two marine bacteria, producers of a novel glutaramide-containing polyketide sesbanimide D and analogs.</title>
        <authorList>
            <person name="Kacar D."/>
            <person name="Rodriguez P."/>
            <person name="Canedo L."/>
            <person name="Gonzalez E."/>
            <person name="Galan B."/>
            <person name="De La Calle F."/>
            <person name="Garcia J.L."/>
        </authorList>
    </citation>
    <scope>NUCLEOTIDE SEQUENCE</scope>
    <source>
        <strain evidence="2">PHM038</strain>
    </source>
</reference>
<proteinExistence type="predicted"/>
<dbReference type="AlphaFoldDB" id="A0A926P3W2"/>
<dbReference type="NCBIfam" id="TIGR00778">
    <property type="entry name" value="ahpD_dom"/>
    <property type="match status" value="1"/>
</dbReference>
<sequence length="158" mass="16978">MSSGDARIGYETFKNRQPAAYAALVALGNSATEGGLDKALAELVKLRVSQINGCAFCLQLHLNIARKLGIDRAKLDLLATWHDAGVFSEREAAALAWAEALTRLDGTGVSDAAWSALREHFSEEEAELLTIAIGTINTWNRIAGPFRFTPLVPAKVAV</sequence>
<dbReference type="Proteomes" id="UP000598467">
    <property type="component" value="Unassembled WGS sequence"/>
</dbReference>
<dbReference type="InterPro" id="IPR003779">
    <property type="entry name" value="CMD-like"/>
</dbReference>
<evidence type="ECO:0000313" key="3">
    <source>
        <dbReference type="Proteomes" id="UP000598467"/>
    </source>
</evidence>
<accession>A0A926P3W2</accession>
<dbReference type="GO" id="GO:0051920">
    <property type="term" value="F:peroxiredoxin activity"/>
    <property type="evidence" value="ECO:0007669"/>
    <property type="project" value="InterPro"/>
</dbReference>
<comment type="caution">
    <text evidence="2">The sequence shown here is derived from an EMBL/GenBank/DDBJ whole genome shotgun (WGS) entry which is preliminary data.</text>
</comment>
<dbReference type="Gene3D" id="1.20.1290.10">
    <property type="entry name" value="AhpD-like"/>
    <property type="match status" value="1"/>
</dbReference>
<organism evidence="2 3">
    <name type="scientific">Roseibium aggregatum</name>
    <dbReference type="NCBI Taxonomy" id="187304"/>
    <lineage>
        <taxon>Bacteria</taxon>
        <taxon>Pseudomonadati</taxon>
        <taxon>Pseudomonadota</taxon>
        <taxon>Alphaproteobacteria</taxon>
        <taxon>Hyphomicrobiales</taxon>
        <taxon>Stappiaceae</taxon>
        <taxon>Roseibium</taxon>
    </lineage>
</organism>
<gene>
    <name evidence="2" type="ORF">HK439_23525</name>
</gene>
<dbReference type="PANTHER" id="PTHR34846">
    <property type="entry name" value="4-CARBOXYMUCONOLACTONE DECARBOXYLASE FAMILY PROTEIN (AFU_ORTHOLOGUE AFUA_6G11590)"/>
    <property type="match status" value="1"/>
</dbReference>
<evidence type="ECO:0000313" key="2">
    <source>
        <dbReference type="EMBL" id="MBD1549243.1"/>
    </source>
</evidence>